<dbReference type="EMBL" id="CP097331">
    <property type="protein sequence ID" value="URF06152.1"/>
    <property type="molecule type" value="Genomic_DNA"/>
</dbReference>
<proteinExistence type="predicted"/>
<dbReference type="AlphaFoldDB" id="A0AAE9I2B4"/>
<sequence>MNIERRKVSTVLTVIAVLILVAALPSAVRETFETGRIYLFSHQFLEELPQRLTGPGRMRFVLQPLIAVILGVRAGWRDAHAGRLPYIHALVTDAAHRKDLLRSGLSAVRDLLAMGITLDALAQLLIYGVVHPGAAAVLGPVLICLPYAVARALANRVVNLFPRAR</sequence>
<reference evidence="1" key="1">
    <citation type="journal article" date="2022" name="Microbiol. Resour. Announc.">
        <title>Genome Sequence of Cupriavidus campinensis Strain G5, a Member of a Bacterial Consortium Capable of Polyethylene Degradation.</title>
        <authorList>
            <person name="Schneider B."/>
            <person name="Pfeiffer F."/>
            <person name="Dyall-Smith M."/>
            <person name="Kunte H.J."/>
        </authorList>
    </citation>
    <scope>NUCLEOTIDE SEQUENCE</scope>
    <source>
        <strain evidence="1">G5</strain>
    </source>
</reference>
<dbReference type="Proteomes" id="UP001056132">
    <property type="component" value="Chromosome 2"/>
</dbReference>
<evidence type="ECO:0000313" key="2">
    <source>
        <dbReference type="Proteomes" id="UP001056132"/>
    </source>
</evidence>
<dbReference type="KEGG" id="ccam:M5D45_23765"/>
<accession>A0AAE9I2B4</accession>
<reference evidence="1" key="2">
    <citation type="submission" date="2022-05" db="EMBL/GenBank/DDBJ databases">
        <authorList>
            <person name="Kunte H.-J."/>
        </authorList>
    </citation>
    <scope>NUCLEOTIDE SEQUENCE</scope>
    <source>
        <strain evidence="1">G5</strain>
    </source>
</reference>
<dbReference type="RefSeq" id="WP_186296862.1">
    <property type="nucleotide sequence ID" value="NZ_CAJPVH010000001.1"/>
</dbReference>
<gene>
    <name evidence="1" type="ORF">M5D45_23765</name>
</gene>
<organism evidence="1 2">
    <name type="scientific">Cupriavidus campinensis</name>
    <dbReference type="NCBI Taxonomy" id="151783"/>
    <lineage>
        <taxon>Bacteria</taxon>
        <taxon>Pseudomonadati</taxon>
        <taxon>Pseudomonadota</taxon>
        <taxon>Betaproteobacteria</taxon>
        <taxon>Burkholderiales</taxon>
        <taxon>Burkholderiaceae</taxon>
        <taxon>Cupriavidus</taxon>
    </lineage>
</organism>
<evidence type="ECO:0000313" key="1">
    <source>
        <dbReference type="EMBL" id="URF06152.1"/>
    </source>
</evidence>
<protein>
    <submittedName>
        <fullName evidence="1">Uncharacterized protein</fullName>
    </submittedName>
</protein>
<name>A0AAE9I2B4_9BURK</name>